<gene>
    <name evidence="10" type="ORF">DealDRAFT_1924</name>
</gene>
<dbReference type="SUPFAM" id="SSF46894">
    <property type="entry name" value="C-terminal effector domain of the bipartite response regulators"/>
    <property type="match status" value="1"/>
</dbReference>
<dbReference type="InterPro" id="IPR016032">
    <property type="entry name" value="Sig_transdc_resp-reg_C-effctor"/>
</dbReference>
<dbReference type="GO" id="GO:0000976">
    <property type="term" value="F:transcription cis-regulatory region binding"/>
    <property type="evidence" value="ECO:0007669"/>
    <property type="project" value="TreeGrafter"/>
</dbReference>
<evidence type="ECO:0000256" key="3">
    <source>
        <dbReference type="ARBA" id="ARBA00023015"/>
    </source>
</evidence>
<dbReference type="OrthoDB" id="9778712at2"/>
<evidence type="ECO:0000256" key="4">
    <source>
        <dbReference type="ARBA" id="ARBA00023125"/>
    </source>
</evidence>
<keyword evidence="3" id="KW-0805">Transcription regulation</keyword>
<dbReference type="CDD" id="cd00383">
    <property type="entry name" value="trans_reg_C"/>
    <property type="match status" value="1"/>
</dbReference>
<dbReference type="eggNOG" id="COG0745">
    <property type="taxonomic scope" value="Bacteria"/>
</dbReference>
<evidence type="ECO:0000259" key="8">
    <source>
        <dbReference type="PROSITE" id="PS50110"/>
    </source>
</evidence>
<dbReference type="InterPro" id="IPR001789">
    <property type="entry name" value="Sig_transdc_resp-reg_receiver"/>
</dbReference>
<evidence type="ECO:0000313" key="11">
    <source>
        <dbReference type="Proteomes" id="UP000006443"/>
    </source>
</evidence>
<keyword evidence="11" id="KW-1185">Reference proteome</keyword>
<evidence type="ECO:0000256" key="6">
    <source>
        <dbReference type="PROSITE-ProRule" id="PRU00169"/>
    </source>
</evidence>
<proteinExistence type="predicted"/>
<name>C0GHG5_DETAL</name>
<reference evidence="10 11" key="1">
    <citation type="submission" date="2009-02" db="EMBL/GenBank/DDBJ databases">
        <title>Sequencing of the draft genome and assembly of Dethiobacter alkaliphilus AHT 1.</title>
        <authorList>
            <consortium name="US DOE Joint Genome Institute (JGI-PGF)"/>
            <person name="Lucas S."/>
            <person name="Copeland A."/>
            <person name="Lapidus A."/>
            <person name="Glavina del Rio T."/>
            <person name="Dalin E."/>
            <person name="Tice H."/>
            <person name="Bruce D."/>
            <person name="Goodwin L."/>
            <person name="Pitluck S."/>
            <person name="Larimer F."/>
            <person name="Land M.L."/>
            <person name="Hauser L."/>
            <person name="Muyzer G."/>
        </authorList>
    </citation>
    <scope>NUCLEOTIDE SEQUENCE [LARGE SCALE GENOMIC DNA]</scope>
    <source>
        <strain evidence="10 11">AHT 1</strain>
    </source>
</reference>
<evidence type="ECO:0000313" key="10">
    <source>
        <dbReference type="EMBL" id="EEG77171.1"/>
    </source>
</evidence>
<dbReference type="Gene3D" id="6.10.250.690">
    <property type="match status" value="1"/>
</dbReference>
<feature type="domain" description="OmpR/PhoB-type" evidence="9">
    <location>
        <begin position="133"/>
        <end position="232"/>
    </location>
</feature>
<accession>C0GHG5</accession>
<dbReference type="EMBL" id="ACJM01000009">
    <property type="protein sequence ID" value="EEG77171.1"/>
    <property type="molecule type" value="Genomic_DNA"/>
</dbReference>
<dbReference type="PROSITE" id="PS50110">
    <property type="entry name" value="RESPONSE_REGULATORY"/>
    <property type="match status" value="1"/>
</dbReference>
<dbReference type="AlphaFoldDB" id="C0GHG5"/>
<dbReference type="GO" id="GO:0006355">
    <property type="term" value="P:regulation of DNA-templated transcription"/>
    <property type="evidence" value="ECO:0007669"/>
    <property type="project" value="InterPro"/>
</dbReference>
<dbReference type="RefSeq" id="WP_008516932.1">
    <property type="nucleotide sequence ID" value="NZ_ACJM01000009.1"/>
</dbReference>
<evidence type="ECO:0000256" key="5">
    <source>
        <dbReference type="ARBA" id="ARBA00023163"/>
    </source>
</evidence>
<dbReference type="GO" id="GO:0000156">
    <property type="term" value="F:phosphorelay response regulator activity"/>
    <property type="evidence" value="ECO:0007669"/>
    <property type="project" value="TreeGrafter"/>
</dbReference>
<dbReference type="PANTHER" id="PTHR48111">
    <property type="entry name" value="REGULATOR OF RPOS"/>
    <property type="match status" value="1"/>
</dbReference>
<dbReference type="GO" id="GO:0032993">
    <property type="term" value="C:protein-DNA complex"/>
    <property type="evidence" value="ECO:0007669"/>
    <property type="project" value="TreeGrafter"/>
</dbReference>
<dbReference type="InterPro" id="IPR001867">
    <property type="entry name" value="OmpR/PhoB-type_DNA-bd"/>
</dbReference>
<sequence length="237" mass="27296">MATNARQALVVEDDSDISELVRIVLRAEDFAVDVAHDGQKGLEMAITKPYNLIILDLMLPTLDGWEICRRLRDTAATRSTPIIMLTAKNEESDKVLGLQVGADDYLTKPFRPREFLARVHALLRRTTDYNQPDDTLYFCTLTIYPQSYQAFIEQKTVDLTPKEFELLLILARNAGRTLKREQLLEQVWGYEYPGSTRTIDEHIKRLRQKISQLEPGYTFVQTVWGVGYKLEVKENDN</sequence>
<keyword evidence="5" id="KW-0804">Transcription</keyword>
<comment type="caution">
    <text evidence="10">The sequence shown here is derived from an EMBL/GenBank/DDBJ whole genome shotgun (WGS) entry which is preliminary data.</text>
</comment>
<dbReference type="GO" id="GO:0005829">
    <property type="term" value="C:cytosol"/>
    <property type="evidence" value="ECO:0007669"/>
    <property type="project" value="TreeGrafter"/>
</dbReference>
<dbReference type="InterPro" id="IPR011006">
    <property type="entry name" value="CheY-like_superfamily"/>
</dbReference>
<dbReference type="Pfam" id="PF00072">
    <property type="entry name" value="Response_reg"/>
    <property type="match status" value="1"/>
</dbReference>
<evidence type="ECO:0000259" key="9">
    <source>
        <dbReference type="PROSITE" id="PS51755"/>
    </source>
</evidence>
<evidence type="ECO:0000256" key="2">
    <source>
        <dbReference type="ARBA" id="ARBA00023012"/>
    </source>
</evidence>
<dbReference type="SUPFAM" id="SSF52172">
    <property type="entry name" value="CheY-like"/>
    <property type="match status" value="1"/>
</dbReference>
<dbReference type="FunFam" id="1.10.10.10:FF:000018">
    <property type="entry name" value="DNA-binding response regulator ResD"/>
    <property type="match status" value="1"/>
</dbReference>
<feature type="DNA-binding region" description="OmpR/PhoB-type" evidence="7">
    <location>
        <begin position="133"/>
        <end position="232"/>
    </location>
</feature>
<keyword evidence="4 7" id="KW-0238">DNA-binding</keyword>
<dbReference type="PANTHER" id="PTHR48111:SF21">
    <property type="entry name" value="DNA-BINDING DUAL MASTER TRANSCRIPTIONAL REGULATOR RPAA"/>
    <property type="match status" value="1"/>
</dbReference>
<dbReference type="SMART" id="SM00862">
    <property type="entry name" value="Trans_reg_C"/>
    <property type="match status" value="1"/>
</dbReference>
<dbReference type="Proteomes" id="UP000006443">
    <property type="component" value="Unassembled WGS sequence"/>
</dbReference>
<dbReference type="Gene3D" id="3.40.50.2300">
    <property type="match status" value="1"/>
</dbReference>
<organism evidence="10 11">
    <name type="scientific">Dethiobacter alkaliphilus AHT 1</name>
    <dbReference type="NCBI Taxonomy" id="555088"/>
    <lineage>
        <taxon>Bacteria</taxon>
        <taxon>Bacillati</taxon>
        <taxon>Bacillota</taxon>
        <taxon>Dethiobacteria</taxon>
        <taxon>Dethiobacterales</taxon>
        <taxon>Dethiobacteraceae</taxon>
        <taxon>Dethiobacter</taxon>
    </lineage>
</organism>
<evidence type="ECO:0000256" key="1">
    <source>
        <dbReference type="ARBA" id="ARBA00022553"/>
    </source>
</evidence>
<dbReference type="InterPro" id="IPR039420">
    <property type="entry name" value="WalR-like"/>
</dbReference>
<dbReference type="InterPro" id="IPR036388">
    <property type="entry name" value="WH-like_DNA-bd_sf"/>
</dbReference>
<dbReference type="SMART" id="SM00448">
    <property type="entry name" value="REC"/>
    <property type="match status" value="1"/>
</dbReference>
<feature type="domain" description="Response regulatory" evidence="8">
    <location>
        <begin position="7"/>
        <end position="123"/>
    </location>
</feature>
<dbReference type="FunFam" id="3.40.50.2300:FF:000001">
    <property type="entry name" value="DNA-binding response regulator PhoB"/>
    <property type="match status" value="1"/>
</dbReference>
<dbReference type="Gene3D" id="1.10.10.10">
    <property type="entry name" value="Winged helix-like DNA-binding domain superfamily/Winged helix DNA-binding domain"/>
    <property type="match status" value="1"/>
</dbReference>
<evidence type="ECO:0000256" key="7">
    <source>
        <dbReference type="PROSITE-ProRule" id="PRU01091"/>
    </source>
</evidence>
<dbReference type="Pfam" id="PF00486">
    <property type="entry name" value="Trans_reg_C"/>
    <property type="match status" value="1"/>
</dbReference>
<protein>
    <submittedName>
        <fullName evidence="10">Two component transcriptional regulator, winged helix family</fullName>
    </submittedName>
</protein>
<keyword evidence="2" id="KW-0902">Two-component regulatory system</keyword>
<feature type="modified residue" description="4-aspartylphosphate" evidence="6">
    <location>
        <position position="56"/>
    </location>
</feature>
<dbReference type="PROSITE" id="PS51755">
    <property type="entry name" value="OMPR_PHOB"/>
    <property type="match status" value="1"/>
</dbReference>
<dbReference type="STRING" id="555088.DealDRAFT_1924"/>
<keyword evidence="1 6" id="KW-0597">Phosphoprotein</keyword>